<dbReference type="Proteomes" id="UP000246005">
    <property type="component" value="Unassembled WGS sequence"/>
</dbReference>
<protein>
    <submittedName>
        <fullName evidence="1">Uncharacterized protein</fullName>
    </submittedName>
</protein>
<evidence type="ECO:0000313" key="4">
    <source>
        <dbReference type="Proteomes" id="UP000248714"/>
    </source>
</evidence>
<reference evidence="1 3" key="1">
    <citation type="submission" date="2018-05" db="EMBL/GenBank/DDBJ databases">
        <title>Genomic Encyclopedia of Type Strains, Phase IV (KMG-IV): sequencing the most valuable type-strain genomes for metagenomic binning, comparative biology and taxonomic classification.</title>
        <authorList>
            <person name="Goeker M."/>
        </authorList>
    </citation>
    <scope>NUCLEOTIDE SEQUENCE [LARGE SCALE GENOMIC DNA]</scope>
    <source>
        <strain evidence="2 4">DSM 45479</strain>
        <strain evidence="1 3">DSM 45480</strain>
    </source>
</reference>
<dbReference type="EMBL" id="QGHB01000003">
    <property type="protein sequence ID" value="PWK87902.1"/>
    <property type="molecule type" value="Genomic_DNA"/>
</dbReference>
<keyword evidence="4" id="KW-1185">Reference proteome</keyword>
<dbReference type="EMBL" id="QLTT01000001">
    <property type="protein sequence ID" value="RAS71376.1"/>
    <property type="molecule type" value="Genomic_DNA"/>
</dbReference>
<evidence type="ECO:0000313" key="1">
    <source>
        <dbReference type="EMBL" id="PWK87902.1"/>
    </source>
</evidence>
<gene>
    <name evidence="2" type="ORF">C8D87_1011677</name>
    <name evidence="1" type="ORF">C8D88_10398</name>
</gene>
<organism evidence="1 3">
    <name type="scientific">Lentzea atacamensis</name>
    <dbReference type="NCBI Taxonomy" id="531938"/>
    <lineage>
        <taxon>Bacteria</taxon>
        <taxon>Bacillati</taxon>
        <taxon>Actinomycetota</taxon>
        <taxon>Actinomycetes</taxon>
        <taxon>Pseudonocardiales</taxon>
        <taxon>Pseudonocardiaceae</taxon>
        <taxon>Lentzea</taxon>
    </lineage>
</organism>
<name>A0A316IBZ5_9PSEU</name>
<sequence length="32" mass="3655">MCQATRFACQAHFYEMAATVYGPKYTRTVVPL</sequence>
<accession>A0A316IBZ5</accession>
<evidence type="ECO:0000313" key="2">
    <source>
        <dbReference type="EMBL" id="RAS71376.1"/>
    </source>
</evidence>
<evidence type="ECO:0000313" key="3">
    <source>
        <dbReference type="Proteomes" id="UP000246005"/>
    </source>
</evidence>
<dbReference type="Proteomes" id="UP000248714">
    <property type="component" value="Unassembled WGS sequence"/>
</dbReference>
<dbReference type="AlphaFoldDB" id="A0A316IBZ5"/>
<proteinExistence type="predicted"/>
<comment type="caution">
    <text evidence="1">The sequence shown here is derived from an EMBL/GenBank/DDBJ whole genome shotgun (WGS) entry which is preliminary data.</text>
</comment>